<keyword evidence="3" id="KW-0238">DNA-binding</keyword>
<dbReference type="RefSeq" id="WP_105591841.1">
    <property type="nucleotide sequence ID" value="NZ_PDET01000003.1"/>
</dbReference>
<dbReference type="Pfam" id="PF00126">
    <property type="entry name" value="HTH_1"/>
    <property type="match status" value="1"/>
</dbReference>
<evidence type="ECO:0000256" key="2">
    <source>
        <dbReference type="ARBA" id="ARBA00023015"/>
    </source>
</evidence>
<accession>A0A2S9IF54</accession>
<evidence type="ECO:0000313" key="6">
    <source>
        <dbReference type="EMBL" id="PRD16398.1"/>
    </source>
</evidence>
<dbReference type="InterPro" id="IPR005119">
    <property type="entry name" value="LysR_subst-bd"/>
</dbReference>
<dbReference type="PROSITE" id="PS50931">
    <property type="entry name" value="HTH_LYSR"/>
    <property type="match status" value="1"/>
</dbReference>
<keyword evidence="2" id="KW-0805">Transcription regulation</keyword>
<evidence type="ECO:0000313" key="7">
    <source>
        <dbReference type="Proteomes" id="UP000239181"/>
    </source>
</evidence>
<dbReference type="GO" id="GO:0003677">
    <property type="term" value="F:DNA binding"/>
    <property type="evidence" value="ECO:0007669"/>
    <property type="project" value="UniProtKB-KW"/>
</dbReference>
<dbReference type="InterPro" id="IPR036390">
    <property type="entry name" value="WH_DNA-bd_sf"/>
</dbReference>
<dbReference type="GO" id="GO:0003700">
    <property type="term" value="F:DNA-binding transcription factor activity"/>
    <property type="evidence" value="ECO:0007669"/>
    <property type="project" value="InterPro"/>
</dbReference>
<organism evidence="6 7">
    <name type="scientific">Pantoea coffeiphila</name>
    <dbReference type="NCBI Taxonomy" id="1465635"/>
    <lineage>
        <taxon>Bacteria</taxon>
        <taxon>Pseudomonadati</taxon>
        <taxon>Pseudomonadota</taxon>
        <taxon>Gammaproteobacteria</taxon>
        <taxon>Enterobacterales</taxon>
        <taxon>Erwiniaceae</taxon>
        <taxon>Pantoea</taxon>
    </lineage>
</organism>
<reference evidence="6 7" key="1">
    <citation type="submission" date="2017-10" db="EMBL/GenBank/DDBJ databases">
        <title>Draft genome of two endophytic bacteria isolated from 'guarana' Paullinia cupana (Mart.) Ducke.</title>
        <authorList>
            <person name="Siqueira K.A."/>
            <person name="Liotti R.G."/>
            <person name="Mendes T.A."/>
            <person name="Soares M.A."/>
        </authorList>
    </citation>
    <scope>NUCLEOTIDE SEQUENCE [LARGE SCALE GENOMIC DNA]</scope>
    <source>
        <strain evidence="6 7">342</strain>
    </source>
</reference>
<dbReference type="SUPFAM" id="SSF46785">
    <property type="entry name" value="Winged helix' DNA-binding domain"/>
    <property type="match status" value="1"/>
</dbReference>
<evidence type="ECO:0000259" key="5">
    <source>
        <dbReference type="PROSITE" id="PS50931"/>
    </source>
</evidence>
<dbReference type="Gene3D" id="1.10.10.10">
    <property type="entry name" value="Winged helix-like DNA-binding domain superfamily/Winged helix DNA-binding domain"/>
    <property type="match status" value="1"/>
</dbReference>
<protein>
    <submittedName>
        <fullName evidence="6">LysR family transcriptional regulator</fullName>
    </submittedName>
</protein>
<sequence>MKIPDLNLIIALDALLDEGSVIGAARRMNLSPPAMSRTLTRIRHQLGDPILVKSGRKMVPTPRALTLRDEVHQVMGEAIRLLQPQSGVDLSRLERTFTLHANDVFISAFGGVLLSRLRQEAVNVGLRFTPENGSDEDSLRDGKVDLYISAMRPLGDDIHVQSLFSTHFMGLAREDHPIFASEITPESFARYEQISVSRRGRARGPIDKRLAELGLVRHISLVVPTFHSGVFSLGNSDLILPLPAHVVRAVQEMGIKTRAFPLPVELDAIPIVQAWHPRFQNDPAHQWLRRTIHQLCVQSDGA</sequence>
<evidence type="ECO:0000256" key="3">
    <source>
        <dbReference type="ARBA" id="ARBA00023125"/>
    </source>
</evidence>
<dbReference type="InterPro" id="IPR050389">
    <property type="entry name" value="LysR-type_TF"/>
</dbReference>
<dbReference type="Gene3D" id="3.40.190.10">
    <property type="entry name" value="Periplasmic binding protein-like II"/>
    <property type="match status" value="2"/>
</dbReference>
<name>A0A2S9IF54_9GAMM</name>
<keyword evidence="7" id="KW-1185">Reference proteome</keyword>
<proteinExistence type="inferred from homology"/>
<feature type="domain" description="HTH lysR-type" evidence="5">
    <location>
        <begin position="4"/>
        <end position="61"/>
    </location>
</feature>
<evidence type="ECO:0000256" key="4">
    <source>
        <dbReference type="ARBA" id="ARBA00023163"/>
    </source>
</evidence>
<dbReference type="Pfam" id="PF03466">
    <property type="entry name" value="LysR_substrate"/>
    <property type="match status" value="1"/>
</dbReference>
<gene>
    <name evidence="6" type="ORF">CQW29_06200</name>
</gene>
<dbReference type="InterPro" id="IPR000847">
    <property type="entry name" value="LysR_HTH_N"/>
</dbReference>
<dbReference type="InterPro" id="IPR036388">
    <property type="entry name" value="WH-like_DNA-bd_sf"/>
</dbReference>
<comment type="similarity">
    <text evidence="1">Belongs to the LysR transcriptional regulatory family.</text>
</comment>
<evidence type="ECO:0000256" key="1">
    <source>
        <dbReference type="ARBA" id="ARBA00009437"/>
    </source>
</evidence>
<comment type="caution">
    <text evidence="6">The sequence shown here is derived from an EMBL/GenBank/DDBJ whole genome shotgun (WGS) entry which is preliminary data.</text>
</comment>
<dbReference type="CDD" id="cd08460">
    <property type="entry name" value="PBP2_DntR_like_1"/>
    <property type="match status" value="1"/>
</dbReference>
<dbReference type="SUPFAM" id="SSF53850">
    <property type="entry name" value="Periplasmic binding protein-like II"/>
    <property type="match status" value="1"/>
</dbReference>
<dbReference type="EMBL" id="PDET01000003">
    <property type="protein sequence ID" value="PRD16398.1"/>
    <property type="molecule type" value="Genomic_DNA"/>
</dbReference>
<keyword evidence="4" id="KW-0804">Transcription</keyword>
<dbReference type="AlphaFoldDB" id="A0A2S9IF54"/>
<dbReference type="PANTHER" id="PTHR30118">
    <property type="entry name" value="HTH-TYPE TRANSCRIPTIONAL REGULATOR LEUO-RELATED"/>
    <property type="match status" value="1"/>
</dbReference>
<dbReference type="OrthoDB" id="8717159at2"/>
<dbReference type="Proteomes" id="UP000239181">
    <property type="component" value="Unassembled WGS sequence"/>
</dbReference>
<dbReference type="PANTHER" id="PTHR30118:SF15">
    <property type="entry name" value="TRANSCRIPTIONAL REGULATORY PROTEIN"/>
    <property type="match status" value="1"/>
</dbReference>